<dbReference type="PANTHER" id="PTHR24185">
    <property type="entry name" value="CALCIUM-INDEPENDENT PHOSPHOLIPASE A2-GAMMA"/>
    <property type="match status" value="1"/>
</dbReference>
<keyword evidence="1 4" id="KW-0378">Hydrolase</keyword>
<dbReference type="InterPro" id="IPR027417">
    <property type="entry name" value="P-loop_NTPase"/>
</dbReference>
<evidence type="ECO:0000256" key="3">
    <source>
        <dbReference type="ARBA" id="ARBA00023098"/>
    </source>
</evidence>
<feature type="region of interest" description="Disordered" evidence="5">
    <location>
        <begin position="986"/>
        <end position="1006"/>
    </location>
</feature>
<dbReference type="GeneID" id="27722347"/>
<evidence type="ECO:0000256" key="2">
    <source>
        <dbReference type="ARBA" id="ARBA00022963"/>
    </source>
</evidence>
<dbReference type="HOGENOM" id="CLU_000288_125_6_1"/>
<dbReference type="Gene3D" id="3.40.1090.10">
    <property type="entry name" value="Cytosolic phospholipase A2 catalytic domain"/>
    <property type="match status" value="1"/>
</dbReference>
<feature type="short sequence motif" description="GXSXG" evidence="4">
    <location>
        <begin position="19"/>
        <end position="23"/>
    </location>
</feature>
<evidence type="ECO:0000256" key="5">
    <source>
        <dbReference type="SAM" id="MobiDB-lite"/>
    </source>
</evidence>
<dbReference type="OrthoDB" id="1658288at2759"/>
<gene>
    <name evidence="8" type="ORF">SAPIO_CDS3275</name>
</gene>
<dbReference type="AlphaFoldDB" id="A0A084GAE8"/>
<keyword evidence="3 4" id="KW-0443">Lipid metabolism</keyword>
<dbReference type="Proteomes" id="UP000028545">
    <property type="component" value="Unassembled WGS sequence"/>
</dbReference>
<feature type="transmembrane region" description="Helical" evidence="6">
    <location>
        <begin position="12"/>
        <end position="31"/>
    </location>
</feature>
<evidence type="ECO:0000313" key="9">
    <source>
        <dbReference type="Proteomes" id="UP000028545"/>
    </source>
</evidence>
<dbReference type="GO" id="GO:0016020">
    <property type="term" value="C:membrane"/>
    <property type="evidence" value="ECO:0007669"/>
    <property type="project" value="TreeGrafter"/>
</dbReference>
<organism evidence="8 9">
    <name type="scientific">Pseudallescheria apiosperma</name>
    <name type="common">Scedosporium apiospermum</name>
    <dbReference type="NCBI Taxonomy" id="563466"/>
    <lineage>
        <taxon>Eukaryota</taxon>
        <taxon>Fungi</taxon>
        <taxon>Dikarya</taxon>
        <taxon>Ascomycota</taxon>
        <taxon>Pezizomycotina</taxon>
        <taxon>Sordariomycetes</taxon>
        <taxon>Hypocreomycetidae</taxon>
        <taxon>Microascales</taxon>
        <taxon>Microascaceae</taxon>
        <taxon>Scedosporium</taxon>
    </lineage>
</organism>
<dbReference type="KEGG" id="sapo:SAPIO_CDS3275"/>
<dbReference type="Pfam" id="PF13374">
    <property type="entry name" value="TPR_10"/>
    <property type="match status" value="1"/>
</dbReference>
<feature type="active site" description="Nucleophile" evidence="4">
    <location>
        <position position="21"/>
    </location>
</feature>
<dbReference type="InterPro" id="IPR002641">
    <property type="entry name" value="PNPLA_dom"/>
</dbReference>
<dbReference type="Gene3D" id="1.25.40.10">
    <property type="entry name" value="Tetratricopeptide repeat domain"/>
    <property type="match status" value="2"/>
</dbReference>
<evidence type="ECO:0000313" key="8">
    <source>
        <dbReference type="EMBL" id="KEZ44310.1"/>
    </source>
</evidence>
<dbReference type="VEuPathDB" id="FungiDB:SAPIO_CDS3275"/>
<dbReference type="InterPro" id="IPR016035">
    <property type="entry name" value="Acyl_Trfase/lysoPLipase"/>
</dbReference>
<sequence length="1022" mass="117038">MDYETEDVGDPVFLLSLGGTSTGGLMAIMLGRLRMNTQEVIDEYEKLAKKVFKKKNRRFDRSFRESALEACIKETVDAHQRGTHMLDLENEKETGSAFVVAMRKGGDENTPTLFRTYKGPGEVMDCQIWEAARATTAAPIIFKPAKLGSGNHVQTFIDGAVKWNNPSKIVLNEAKSHFGEERPLGCLISLGTGQRPPSLDPGSKGRLGMTYSIGEITRMTADFLTDPEGPHVELMRQFKDCPDSYYRFSLPRSQELGRIRIHEYKKMHALRQATEEYLSIPYVSIAIDKVVEALKNKYKHQIPLKAACDRKVSSSLFTGREDILEEMDKFFHPRDPASSPRRDFWLWGIGGVGKTQIALRFIGQFENRRNRGLPPKGPCIAEANVLEMNVNDSIKLLIRSAHLDYGSEEVRTEAERLVLELGSLPLALDQAGAYIGNQGCSIAEYQAKLRVSKKELFNSPLYRGAVFSNKGVYASFETTIEHFVAMSRSNTPLASAFRCALQFLNTFCFYHSEGMFMDILHLASYFLHEQKRFEEIIPAFYASSEVPFEQRSSDSSTATKRCFLGLCEDGTFDFKFLFQGLLILQNYSLITLDPEWERRTLSMHSLVHSWARDRMTPITFKIYHQVARSILFGSVFTPTHTLQGRMLPHLVPHMRAVQAYGAEYHDDIDFARKSEMDRKFAMALNRAGQWEECAVVLDQILEERIYEFGRDDPRTLEVMVQLGRLYIALAKWDKALPTLLETAERLEVSDDPANAKIAHYRVCLDIATLYLYHMVFPSAHGIVNLVLRWQSDGSAWYLNAKQRESLIYQYELRWEDAEIVAEEVYEGRMKRNPKSYKTLRMFRELCFIRIQLGRASAMEQPLTQLAEEFEATYGAAHIEALFARCDLGWAYFKQGKFKEAQETLAKVLAIARATLGDRSMFTPTILFRLALTTVKLGDGDHARVLMRECYQWRQRVLSMEHFVTIGTAAWLVTILEELNRERRVRFPHLPPPSKEEEEEARNHEEQVGKYRPYAELPYTFTF</sequence>
<reference evidence="8 9" key="1">
    <citation type="journal article" date="2014" name="Genome Announc.">
        <title>Draft genome sequence of the pathogenic fungus Scedosporium apiospermum.</title>
        <authorList>
            <person name="Vandeputte P."/>
            <person name="Ghamrawi S."/>
            <person name="Rechenmann M."/>
            <person name="Iltis A."/>
            <person name="Giraud S."/>
            <person name="Fleury M."/>
            <person name="Thornton C."/>
            <person name="Delhaes L."/>
            <person name="Meyer W."/>
            <person name="Papon N."/>
            <person name="Bouchara J.P."/>
        </authorList>
    </citation>
    <scope>NUCLEOTIDE SEQUENCE [LARGE SCALE GENOMIC DNA]</scope>
    <source>
        <strain evidence="8 9">IHEM 14462</strain>
    </source>
</reference>
<evidence type="ECO:0000256" key="1">
    <source>
        <dbReference type="ARBA" id="ARBA00022801"/>
    </source>
</evidence>
<dbReference type="SUPFAM" id="SSF52540">
    <property type="entry name" value="P-loop containing nucleoside triphosphate hydrolases"/>
    <property type="match status" value="1"/>
</dbReference>
<feature type="short sequence motif" description="DGA/G" evidence="4">
    <location>
        <begin position="158"/>
        <end position="160"/>
    </location>
</feature>
<keyword evidence="2 4" id="KW-0442">Lipid degradation</keyword>
<comment type="caution">
    <text evidence="8">The sequence shown here is derived from an EMBL/GenBank/DDBJ whole genome shotgun (WGS) entry which is preliminary data.</text>
</comment>
<evidence type="ECO:0000259" key="7">
    <source>
        <dbReference type="PROSITE" id="PS51635"/>
    </source>
</evidence>
<dbReference type="SUPFAM" id="SSF48452">
    <property type="entry name" value="TPR-like"/>
    <property type="match status" value="1"/>
</dbReference>
<dbReference type="PROSITE" id="PS51635">
    <property type="entry name" value="PNPLA"/>
    <property type="match status" value="1"/>
</dbReference>
<accession>A0A084GAE8</accession>
<comment type="caution">
    <text evidence="4">Lacks conserved residue(s) required for the propagation of feature annotation.</text>
</comment>
<dbReference type="Gene3D" id="3.40.50.300">
    <property type="entry name" value="P-loop containing nucleotide triphosphate hydrolases"/>
    <property type="match status" value="1"/>
</dbReference>
<dbReference type="GO" id="GO:0046486">
    <property type="term" value="P:glycerolipid metabolic process"/>
    <property type="evidence" value="ECO:0007669"/>
    <property type="project" value="UniProtKB-ARBA"/>
</dbReference>
<dbReference type="SUPFAM" id="SSF52151">
    <property type="entry name" value="FabD/lysophospholipase-like"/>
    <property type="match status" value="1"/>
</dbReference>
<keyword evidence="6" id="KW-0472">Membrane</keyword>
<proteinExistence type="predicted"/>
<feature type="active site" description="Proton acceptor" evidence="4">
    <location>
        <position position="158"/>
    </location>
</feature>
<dbReference type="RefSeq" id="XP_016644109.1">
    <property type="nucleotide sequence ID" value="XM_016786103.1"/>
</dbReference>
<dbReference type="GO" id="GO:0019369">
    <property type="term" value="P:arachidonate metabolic process"/>
    <property type="evidence" value="ECO:0007669"/>
    <property type="project" value="TreeGrafter"/>
</dbReference>
<dbReference type="GO" id="GO:0016042">
    <property type="term" value="P:lipid catabolic process"/>
    <property type="evidence" value="ECO:0007669"/>
    <property type="project" value="UniProtKB-UniRule"/>
</dbReference>
<dbReference type="GO" id="GO:0047499">
    <property type="term" value="F:calcium-independent phospholipase A2 activity"/>
    <property type="evidence" value="ECO:0007669"/>
    <property type="project" value="TreeGrafter"/>
</dbReference>
<dbReference type="OMA" id="RIRIHEY"/>
<keyword evidence="6" id="KW-1133">Transmembrane helix</keyword>
<feature type="domain" description="PNPLA" evidence="7">
    <location>
        <begin position="1"/>
        <end position="171"/>
    </location>
</feature>
<dbReference type="Pfam" id="PF01734">
    <property type="entry name" value="Patatin"/>
    <property type="match status" value="1"/>
</dbReference>
<dbReference type="PANTHER" id="PTHR24185:SF1">
    <property type="entry name" value="CALCIUM-INDEPENDENT PHOSPHOLIPASE A2-GAMMA"/>
    <property type="match status" value="1"/>
</dbReference>
<dbReference type="InterPro" id="IPR011990">
    <property type="entry name" value="TPR-like_helical_dom_sf"/>
</dbReference>
<name>A0A084GAE8_PSEDA</name>
<keyword evidence="9" id="KW-1185">Reference proteome</keyword>
<protein>
    <recommendedName>
        <fullName evidence="7">PNPLA domain-containing protein</fullName>
    </recommendedName>
</protein>
<evidence type="ECO:0000256" key="4">
    <source>
        <dbReference type="PROSITE-ProRule" id="PRU01161"/>
    </source>
</evidence>
<keyword evidence="6" id="KW-0812">Transmembrane</keyword>
<evidence type="ECO:0000256" key="6">
    <source>
        <dbReference type="SAM" id="Phobius"/>
    </source>
</evidence>
<dbReference type="EMBL" id="JOWA01000088">
    <property type="protein sequence ID" value="KEZ44310.1"/>
    <property type="molecule type" value="Genomic_DNA"/>
</dbReference>